<sequence length="72" mass="7516">MQNEAYSQSQTACSPAVRAGATGAQLRAAPTSTHSQAVTTHDGLTRPDKPGIMREFSHMHTVAESIAAPKGP</sequence>
<evidence type="ECO:0000256" key="1">
    <source>
        <dbReference type="SAM" id="MobiDB-lite"/>
    </source>
</evidence>
<comment type="caution">
    <text evidence="2">The sequence shown here is derived from an EMBL/GenBank/DDBJ whole genome shotgun (WGS) entry which is preliminary data.</text>
</comment>
<feature type="region of interest" description="Disordered" evidence="1">
    <location>
        <begin position="1"/>
        <end position="51"/>
    </location>
</feature>
<reference evidence="2" key="1">
    <citation type="journal article" date="2014" name="Front. Microbiol.">
        <title>High frequency of phylogenetically diverse reductive dehalogenase-homologous genes in deep subseafloor sedimentary metagenomes.</title>
        <authorList>
            <person name="Kawai M."/>
            <person name="Futagami T."/>
            <person name="Toyoda A."/>
            <person name="Takaki Y."/>
            <person name="Nishi S."/>
            <person name="Hori S."/>
            <person name="Arai W."/>
            <person name="Tsubouchi T."/>
            <person name="Morono Y."/>
            <person name="Uchiyama I."/>
            <person name="Ito T."/>
            <person name="Fujiyama A."/>
            <person name="Inagaki F."/>
            <person name="Takami H."/>
        </authorList>
    </citation>
    <scope>NUCLEOTIDE SEQUENCE</scope>
    <source>
        <strain evidence="2">Expedition CK06-06</strain>
    </source>
</reference>
<proteinExistence type="predicted"/>
<feature type="compositionally biased region" description="Polar residues" evidence="1">
    <location>
        <begin position="30"/>
        <end position="39"/>
    </location>
</feature>
<feature type="compositionally biased region" description="Polar residues" evidence="1">
    <location>
        <begin position="1"/>
        <end position="13"/>
    </location>
</feature>
<gene>
    <name evidence="2" type="ORF">S03H2_51655</name>
</gene>
<name>X1HXX6_9ZZZZ</name>
<accession>X1HXX6</accession>
<feature type="non-terminal residue" evidence="2">
    <location>
        <position position="72"/>
    </location>
</feature>
<evidence type="ECO:0000313" key="2">
    <source>
        <dbReference type="EMBL" id="GAH61925.1"/>
    </source>
</evidence>
<dbReference type="AlphaFoldDB" id="X1HXX6"/>
<dbReference type="EMBL" id="BARU01032784">
    <property type="protein sequence ID" value="GAH61925.1"/>
    <property type="molecule type" value="Genomic_DNA"/>
</dbReference>
<organism evidence="2">
    <name type="scientific">marine sediment metagenome</name>
    <dbReference type="NCBI Taxonomy" id="412755"/>
    <lineage>
        <taxon>unclassified sequences</taxon>
        <taxon>metagenomes</taxon>
        <taxon>ecological metagenomes</taxon>
    </lineage>
</organism>
<protein>
    <submittedName>
        <fullName evidence="2">Uncharacterized protein</fullName>
    </submittedName>
</protein>